<dbReference type="Proteomes" id="UP000321933">
    <property type="component" value="Unassembled WGS sequence"/>
</dbReference>
<organism evidence="1 2">
    <name type="scientific">Parahaliea aestuarii</name>
    <dbReference type="NCBI Taxonomy" id="1852021"/>
    <lineage>
        <taxon>Bacteria</taxon>
        <taxon>Pseudomonadati</taxon>
        <taxon>Pseudomonadota</taxon>
        <taxon>Gammaproteobacteria</taxon>
        <taxon>Cellvibrionales</taxon>
        <taxon>Halieaceae</taxon>
        <taxon>Parahaliea</taxon>
    </lineage>
</organism>
<gene>
    <name evidence="1" type="ORF">FVW59_07915</name>
</gene>
<dbReference type="EMBL" id="VRYZ01000003">
    <property type="protein sequence ID" value="TXS92341.1"/>
    <property type="molecule type" value="Genomic_DNA"/>
</dbReference>
<keyword evidence="2" id="KW-1185">Reference proteome</keyword>
<reference evidence="1 2" key="1">
    <citation type="submission" date="2019-08" db="EMBL/GenBank/DDBJ databases">
        <title>Parahaliea maris sp. nov., isolated from the surface seawater.</title>
        <authorList>
            <person name="Liu Y."/>
        </authorList>
    </citation>
    <scope>NUCLEOTIDE SEQUENCE [LARGE SCALE GENOMIC DNA]</scope>
    <source>
        <strain evidence="1 2">S2-26</strain>
    </source>
</reference>
<evidence type="ECO:0000313" key="1">
    <source>
        <dbReference type="EMBL" id="TXS92341.1"/>
    </source>
</evidence>
<dbReference type="AlphaFoldDB" id="A0A5C8ZYL2"/>
<name>A0A5C8ZYL2_9GAMM</name>
<proteinExistence type="predicted"/>
<sequence length="160" mass="17263">MADSQSTRCLFLPGSAQEIWAVPQSCLAEIITLYNVAETPPATVSWRGVEVPLLDLDEQGETRWRDVRAGTGLVAILLGVEGRGCPYFAIALRGQGLGLQQVPVQEMEDKPGEVLPRSLAAFRWNNVTYQVPDLLALQDELGSRQAALSAEEELSAGLGA</sequence>
<dbReference type="RefSeq" id="WP_148063717.1">
    <property type="nucleotide sequence ID" value="NZ_VRYZ01000003.1"/>
</dbReference>
<evidence type="ECO:0000313" key="2">
    <source>
        <dbReference type="Proteomes" id="UP000321933"/>
    </source>
</evidence>
<comment type="caution">
    <text evidence="1">The sequence shown here is derived from an EMBL/GenBank/DDBJ whole genome shotgun (WGS) entry which is preliminary data.</text>
</comment>
<evidence type="ECO:0008006" key="3">
    <source>
        <dbReference type="Google" id="ProtNLM"/>
    </source>
</evidence>
<accession>A0A5C8ZYL2</accession>
<dbReference type="OrthoDB" id="5737150at2"/>
<protein>
    <recommendedName>
        <fullName evidence="3">Chemotaxis protein CheW</fullName>
    </recommendedName>
</protein>